<dbReference type="SMART" id="SM00062">
    <property type="entry name" value="PBPb"/>
    <property type="match status" value="1"/>
</dbReference>
<proteinExistence type="inferred from homology"/>
<comment type="subcellular location">
    <subcellularLocation>
        <location evidence="1">Cell envelope</location>
    </subcellularLocation>
</comment>
<evidence type="ECO:0000256" key="1">
    <source>
        <dbReference type="ARBA" id="ARBA00004196"/>
    </source>
</evidence>
<dbReference type="EMBL" id="JAPDNT010000003">
    <property type="protein sequence ID" value="MCW3474341.1"/>
    <property type="molecule type" value="Genomic_DNA"/>
</dbReference>
<reference evidence="7" key="1">
    <citation type="submission" date="2022-09" db="EMBL/GenBank/DDBJ databases">
        <title>Rhodovastum sp. nov. RN2-1 isolated from soil in Seongnam, South Korea.</title>
        <authorList>
            <person name="Le N.T."/>
        </authorList>
    </citation>
    <scope>NUCLEOTIDE SEQUENCE</scope>
    <source>
        <strain evidence="7">RN2-1</strain>
    </source>
</reference>
<evidence type="ECO:0000313" key="7">
    <source>
        <dbReference type="EMBL" id="MCW3474341.1"/>
    </source>
</evidence>
<dbReference type="Proteomes" id="UP001165679">
    <property type="component" value="Unassembled WGS sequence"/>
</dbReference>
<dbReference type="RefSeq" id="WP_264712968.1">
    <property type="nucleotide sequence ID" value="NZ_JAPDNT010000003.1"/>
</dbReference>
<sequence length="282" mass="29973">MVKISRLLPALAVAVALAVPAAQAKDWKKVVIATEGAYAPYNMHAPDGKLIGFEIDLALDVCKRVNLTCEFVAQDWNGIIPGLNAGKYDAIMSGMSITAKRLEVIDFTRPYSNSPTTFAVMKESPLAAMPDSGVRVSLDDKAAMDKAIKDLAPALKGKVIGVQVSTIQADLLNTYFKGVTEIRTYPTTEEHDLDLQAGRVDAALASTSYFASTLSKPGGDQMKLSGPLFTGGLLGKGTGIGLRKSDADLKALLDKGLNEALADGTIKTLSLKWFKVDISPPS</sequence>
<dbReference type="AlphaFoldDB" id="A0AA41YL12"/>
<keyword evidence="3 5" id="KW-0732">Signal</keyword>
<comment type="similarity">
    <text evidence="2 4">Belongs to the bacterial solute-binding protein 3 family.</text>
</comment>
<evidence type="ECO:0000256" key="5">
    <source>
        <dbReference type="SAM" id="SignalP"/>
    </source>
</evidence>
<feature type="signal peptide" evidence="5">
    <location>
        <begin position="1"/>
        <end position="24"/>
    </location>
</feature>
<feature type="chain" id="PRO_5041215258" evidence="5">
    <location>
        <begin position="25"/>
        <end position="282"/>
    </location>
</feature>
<accession>A0AA41YL12</accession>
<gene>
    <name evidence="7" type="ORF">OL599_07080</name>
</gene>
<organism evidence="7 8">
    <name type="scientific">Limobrevibacterium gyesilva</name>
    <dbReference type="NCBI Taxonomy" id="2991712"/>
    <lineage>
        <taxon>Bacteria</taxon>
        <taxon>Pseudomonadati</taxon>
        <taxon>Pseudomonadota</taxon>
        <taxon>Alphaproteobacteria</taxon>
        <taxon>Acetobacterales</taxon>
        <taxon>Acetobacteraceae</taxon>
        <taxon>Limobrevibacterium</taxon>
    </lineage>
</organism>
<dbReference type="PANTHER" id="PTHR35936:SF19">
    <property type="entry name" value="AMINO-ACID-BINDING PROTEIN YXEM-RELATED"/>
    <property type="match status" value="1"/>
</dbReference>
<evidence type="ECO:0000256" key="3">
    <source>
        <dbReference type="ARBA" id="ARBA00022729"/>
    </source>
</evidence>
<dbReference type="SUPFAM" id="SSF53850">
    <property type="entry name" value="Periplasmic binding protein-like II"/>
    <property type="match status" value="1"/>
</dbReference>
<name>A0AA41YL12_9PROT</name>
<comment type="caution">
    <text evidence="7">The sequence shown here is derived from an EMBL/GenBank/DDBJ whole genome shotgun (WGS) entry which is preliminary data.</text>
</comment>
<dbReference type="Pfam" id="PF00497">
    <property type="entry name" value="SBP_bac_3"/>
    <property type="match status" value="1"/>
</dbReference>
<evidence type="ECO:0000313" key="8">
    <source>
        <dbReference type="Proteomes" id="UP001165679"/>
    </source>
</evidence>
<evidence type="ECO:0000256" key="4">
    <source>
        <dbReference type="RuleBase" id="RU003744"/>
    </source>
</evidence>
<dbReference type="PROSITE" id="PS01039">
    <property type="entry name" value="SBP_BACTERIAL_3"/>
    <property type="match status" value="1"/>
</dbReference>
<dbReference type="GO" id="GO:0030313">
    <property type="term" value="C:cell envelope"/>
    <property type="evidence" value="ECO:0007669"/>
    <property type="project" value="UniProtKB-SubCell"/>
</dbReference>
<dbReference type="PANTHER" id="PTHR35936">
    <property type="entry name" value="MEMBRANE-BOUND LYTIC MUREIN TRANSGLYCOSYLASE F"/>
    <property type="match status" value="1"/>
</dbReference>
<protein>
    <submittedName>
        <fullName evidence="7">Transporter substrate-binding domain-containing protein</fullName>
    </submittedName>
</protein>
<dbReference type="Gene3D" id="3.40.190.10">
    <property type="entry name" value="Periplasmic binding protein-like II"/>
    <property type="match status" value="2"/>
</dbReference>
<evidence type="ECO:0000256" key="2">
    <source>
        <dbReference type="ARBA" id="ARBA00010333"/>
    </source>
</evidence>
<keyword evidence="8" id="KW-1185">Reference proteome</keyword>
<evidence type="ECO:0000259" key="6">
    <source>
        <dbReference type="SMART" id="SM00062"/>
    </source>
</evidence>
<dbReference type="InterPro" id="IPR018313">
    <property type="entry name" value="SBP_3_CS"/>
</dbReference>
<dbReference type="InterPro" id="IPR001638">
    <property type="entry name" value="Solute-binding_3/MltF_N"/>
</dbReference>
<reference evidence="7" key="2">
    <citation type="submission" date="2022-10" db="EMBL/GenBank/DDBJ databases">
        <authorList>
            <person name="Trinh H.N."/>
        </authorList>
    </citation>
    <scope>NUCLEOTIDE SEQUENCE</scope>
    <source>
        <strain evidence="7">RN2-1</strain>
    </source>
</reference>
<feature type="domain" description="Solute-binding protein family 3/N-terminal" evidence="6">
    <location>
        <begin position="29"/>
        <end position="277"/>
    </location>
</feature>